<evidence type="ECO:0000313" key="3">
    <source>
        <dbReference type="Proteomes" id="UP000218334"/>
    </source>
</evidence>
<feature type="compositionally biased region" description="Low complexity" evidence="1">
    <location>
        <begin position="82"/>
        <end position="92"/>
    </location>
</feature>
<gene>
    <name evidence="2" type="ORF">ARMSODRAFT_1013579</name>
</gene>
<proteinExistence type="predicted"/>
<name>A0A2H3BUR2_9AGAR</name>
<feature type="region of interest" description="Disordered" evidence="1">
    <location>
        <begin position="279"/>
        <end position="323"/>
    </location>
</feature>
<sequence>MIYHPRSRPWYQSDPILSWHSPLHLMSASSYDPPPGTFPLMSPAAQRMMAPEDLKPLHPDTPISPPPHGQQDGSQKEPSPSTLTKKTTLTTLNPSPVEVMENDTPHSRTILLPETMMTPSTLMDQTTSGPTSPLLTETFSDLYAPRPGSYEEATWRLATTSEGMTEYQWTTTLPLTEGTLSQEQEDRRLSQHEYSPIETERYTLLCLDTDYEGSTTSEPHRNNMESTSNEFDTFNYDEETFGGYTAKSSWDYSNYIAAPRYSTSRYPFPLPDSPPYQIWQHGQYHGPRTSHLYAGQGEEGGTGRSQPPSKNPPDDPPETPAERLQCTKELAEWKAQYVEELKKEVEEAEWAHDTHIQYWNLPNQNKGKGPNHGRPSTPPGPEWRKALHE</sequence>
<accession>A0A2H3BUR2</accession>
<organism evidence="2 3">
    <name type="scientific">Armillaria solidipes</name>
    <dbReference type="NCBI Taxonomy" id="1076256"/>
    <lineage>
        <taxon>Eukaryota</taxon>
        <taxon>Fungi</taxon>
        <taxon>Dikarya</taxon>
        <taxon>Basidiomycota</taxon>
        <taxon>Agaricomycotina</taxon>
        <taxon>Agaricomycetes</taxon>
        <taxon>Agaricomycetidae</taxon>
        <taxon>Agaricales</taxon>
        <taxon>Marasmiineae</taxon>
        <taxon>Physalacriaceae</taxon>
        <taxon>Armillaria</taxon>
    </lineage>
</organism>
<reference evidence="3" key="1">
    <citation type="journal article" date="2017" name="Nat. Ecol. Evol.">
        <title>Genome expansion and lineage-specific genetic innovations in the forest pathogenic fungi Armillaria.</title>
        <authorList>
            <person name="Sipos G."/>
            <person name="Prasanna A.N."/>
            <person name="Walter M.C."/>
            <person name="O'Connor E."/>
            <person name="Balint B."/>
            <person name="Krizsan K."/>
            <person name="Kiss B."/>
            <person name="Hess J."/>
            <person name="Varga T."/>
            <person name="Slot J."/>
            <person name="Riley R."/>
            <person name="Boka B."/>
            <person name="Rigling D."/>
            <person name="Barry K."/>
            <person name="Lee J."/>
            <person name="Mihaltcheva S."/>
            <person name="LaButti K."/>
            <person name="Lipzen A."/>
            <person name="Waldron R."/>
            <person name="Moloney N.M."/>
            <person name="Sperisen C."/>
            <person name="Kredics L."/>
            <person name="Vagvoelgyi C."/>
            <person name="Patrignani A."/>
            <person name="Fitzpatrick D."/>
            <person name="Nagy I."/>
            <person name="Doyle S."/>
            <person name="Anderson J.B."/>
            <person name="Grigoriev I.V."/>
            <person name="Gueldener U."/>
            <person name="Muensterkoetter M."/>
            <person name="Nagy L.G."/>
        </authorList>
    </citation>
    <scope>NUCLEOTIDE SEQUENCE [LARGE SCALE GENOMIC DNA]</scope>
    <source>
        <strain evidence="3">28-4</strain>
    </source>
</reference>
<keyword evidence="3" id="KW-1185">Reference proteome</keyword>
<protein>
    <submittedName>
        <fullName evidence="2">Uncharacterized protein</fullName>
    </submittedName>
</protein>
<evidence type="ECO:0000256" key="1">
    <source>
        <dbReference type="SAM" id="MobiDB-lite"/>
    </source>
</evidence>
<feature type="region of interest" description="Disordered" evidence="1">
    <location>
        <begin position="53"/>
        <end position="105"/>
    </location>
</feature>
<evidence type="ECO:0000313" key="2">
    <source>
        <dbReference type="EMBL" id="PBK74575.1"/>
    </source>
</evidence>
<dbReference type="EMBL" id="KZ293418">
    <property type="protein sequence ID" value="PBK74575.1"/>
    <property type="molecule type" value="Genomic_DNA"/>
</dbReference>
<feature type="region of interest" description="Disordered" evidence="1">
    <location>
        <begin position="356"/>
        <end position="389"/>
    </location>
</feature>
<feature type="compositionally biased region" description="Polar residues" evidence="1">
    <location>
        <begin position="71"/>
        <end position="81"/>
    </location>
</feature>
<dbReference type="AlphaFoldDB" id="A0A2H3BUR2"/>
<dbReference type="Proteomes" id="UP000218334">
    <property type="component" value="Unassembled WGS sequence"/>
</dbReference>